<dbReference type="InterPro" id="IPR025605">
    <property type="entry name" value="OST-HTH/LOTUS_dom"/>
</dbReference>
<dbReference type="GO" id="GO:0007283">
    <property type="term" value="P:spermatogenesis"/>
    <property type="evidence" value="ECO:0007669"/>
    <property type="project" value="UniProtKB-KW"/>
</dbReference>
<dbReference type="SUPFAM" id="SSF63748">
    <property type="entry name" value="Tudor/PWWP/MBT"/>
    <property type="match status" value="3"/>
</dbReference>
<feature type="region of interest" description="Disordered" evidence="5">
    <location>
        <begin position="981"/>
        <end position="1004"/>
    </location>
</feature>
<feature type="compositionally biased region" description="Basic residues" evidence="5">
    <location>
        <begin position="94"/>
        <end position="112"/>
    </location>
</feature>
<feature type="compositionally biased region" description="Polar residues" evidence="5">
    <location>
        <begin position="981"/>
        <end position="994"/>
    </location>
</feature>
<reference evidence="8 9" key="1">
    <citation type="journal article" date="2013" name="Nature">
        <title>Insights into bilaterian evolution from three spiralian genomes.</title>
        <authorList>
            <person name="Simakov O."/>
            <person name="Marletaz F."/>
            <person name="Cho S.J."/>
            <person name="Edsinger-Gonzales E."/>
            <person name="Havlak P."/>
            <person name="Hellsten U."/>
            <person name="Kuo D.H."/>
            <person name="Larsson T."/>
            <person name="Lv J."/>
            <person name="Arendt D."/>
            <person name="Savage R."/>
            <person name="Osoegawa K."/>
            <person name="de Jong P."/>
            <person name="Grimwood J."/>
            <person name="Chapman J.A."/>
            <person name="Shapiro H."/>
            <person name="Aerts A."/>
            <person name="Otillar R.P."/>
            <person name="Terry A.Y."/>
            <person name="Boore J.L."/>
            <person name="Grigoriev I.V."/>
            <person name="Lindberg D.R."/>
            <person name="Seaver E.C."/>
            <person name="Weisblat D.A."/>
            <person name="Putnam N.H."/>
            <person name="Rokhsar D.S."/>
        </authorList>
    </citation>
    <scope>NUCLEOTIDE SEQUENCE [LARGE SCALE GENOMIC DNA]</scope>
</reference>
<dbReference type="OMA" id="DIPMQRH"/>
<dbReference type="SUPFAM" id="SSF50199">
    <property type="entry name" value="Staphylococcal nuclease"/>
    <property type="match status" value="1"/>
</dbReference>
<dbReference type="InterPro" id="IPR050621">
    <property type="entry name" value="Tudor_domain_containing"/>
</dbReference>
<dbReference type="SMART" id="SM00333">
    <property type="entry name" value="TUDOR"/>
    <property type="match status" value="3"/>
</dbReference>
<dbReference type="PANTHER" id="PTHR22948">
    <property type="entry name" value="TUDOR DOMAIN CONTAINING PROTEIN"/>
    <property type="match status" value="1"/>
</dbReference>
<keyword evidence="3" id="KW-0677">Repeat</keyword>
<protein>
    <recommendedName>
        <fullName evidence="10">Tudor domain-containing protein 7</fullName>
    </recommendedName>
</protein>
<dbReference type="GO" id="GO:0030719">
    <property type="term" value="P:P granule organization"/>
    <property type="evidence" value="ECO:0007669"/>
    <property type="project" value="TreeGrafter"/>
</dbReference>
<dbReference type="PROSITE" id="PS50304">
    <property type="entry name" value="TUDOR"/>
    <property type="match status" value="1"/>
</dbReference>
<dbReference type="Pfam" id="PF12872">
    <property type="entry name" value="OST-HTH"/>
    <property type="match status" value="1"/>
</dbReference>
<dbReference type="FunFam" id="2.30.30.140:FF:000018">
    <property type="entry name" value="Serine/threonine-protein kinase 31"/>
    <property type="match status" value="1"/>
</dbReference>
<dbReference type="InterPro" id="IPR041966">
    <property type="entry name" value="LOTUS-like"/>
</dbReference>
<organism evidence="8 9">
    <name type="scientific">Lottia gigantea</name>
    <name type="common">Giant owl limpet</name>
    <dbReference type="NCBI Taxonomy" id="225164"/>
    <lineage>
        <taxon>Eukaryota</taxon>
        <taxon>Metazoa</taxon>
        <taxon>Spiralia</taxon>
        <taxon>Lophotrochozoa</taxon>
        <taxon>Mollusca</taxon>
        <taxon>Gastropoda</taxon>
        <taxon>Patellogastropoda</taxon>
        <taxon>Lottioidea</taxon>
        <taxon>Lottiidae</taxon>
        <taxon>Lottia</taxon>
    </lineage>
</organism>
<dbReference type="PROSITE" id="PS51644">
    <property type="entry name" value="HTH_OST"/>
    <property type="match status" value="1"/>
</dbReference>
<keyword evidence="4" id="KW-0221">Differentiation</keyword>
<keyword evidence="2" id="KW-0963">Cytoplasm</keyword>
<dbReference type="Pfam" id="PF00567">
    <property type="entry name" value="TUDOR"/>
    <property type="match status" value="2"/>
</dbReference>
<feature type="domain" description="HTH OST-type" evidence="7">
    <location>
        <begin position="5"/>
        <end position="81"/>
    </location>
</feature>
<keyword evidence="9" id="KW-1185">Reference proteome</keyword>
<dbReference type="HOGENOM" id="CLU_283554_0_0_1"/>
<dbReference type="Proteomes" id="UP000030746">
    <property type="component" value="Unassembled WGS sequence"/>
</dbReference>
<evidence type="ECO:0000256" key="5">
    <source>
        <dbReference type="SAM" id="MobiDB-lite"/>
    </source>
</evidence>
<evidence type="ECO:0000259" key="7">
    <source>
        <dbReference type="PROSITE" id="PS51644"/>
    </source>
</evidence>
<proteinExistence type="predicted"/>
<name>V4CK92_LOTGI</name>
<feature type="region of interest" description="Disordered" evidence="5">
    <location>
        <begin position="231"/>
        <end position="286"/>
    </location>
</feature>
<dbReference type="OrthoDB" id="6065551at2759"/>
<dbReference type="STRING" id="225164.V4CK92"/>
<gene>
    <name evidence="8" type="ORF">LOTGIDRAFT_237885</name>
</gene>
<feature type="region of interest" description="Disordered" evidence="5">
    <location>
        <begin position="90"/>
        <end position="150"/>
    </location>
</feature>
<feature type="compositionally biased region" description="Pro residues" evidence="5">
    <location>
        <begin position="117"/>
        <end position="144"/>
    </location>
</feature>
<dbReference type="GO" id="GO:0034587">
    <property type="term" value="P:piRNA processing"/>
    <property type="evidence" value="ECO:0007669"/>
    <property type="project" value="TreeGrafter"/>
</dbReference>
<dbReference type="Gene3D" id="2.30.30.140">
    <property type="match status" value="3"/>
</dbReference>
<dbReference type="GeneID" id="20250589"/>
<evidence type="ECO:0000259" key="6">
    <source>
        <dbReference type="PROSITE" id="PS50304"/>
    </source>
</evidence>
<dbReference type="InterPro" id="IPR035437">
    <property type="entry name" value="SNase_OB-fold_sf"/>
</dbReference>
<sequence>MADDKLKSMKSLIRAVLMSSKDGVATTRLLADYSEFAGEYLPYKEMGFPSVIKFIESIPDVARIRYDHKTGEERVMAVADESTAHIQKMVSKQRSAKKRKKALPKVMHRRPTRPVVPGRPPRGPRPPPRGPYRGPPYGGPPYGGPPYGGHPYRGPPGWQDYARKPMYPPMARPYSSHGRPAVRLDPYGRAISPLLQVPLSEFGGMWDDNNNTPKDNQSPVKNYTVTVGNVVSPRSGNFHRKVSDNPCGEPYDDRRKNPHPGATNDKKYGSSFEKPPRFQKKEENSSIKPVAVVNPNTMENWDSPEKYPVQSTQIETDFSSDSSDSCEYLELLEDFSLHHDVEVNVDTTEARVGSITGHLGLVHMKGRNIGSVEVFETELAAREQAAKNACKEFNITKENVYQDRSETSGNSSAEAPPGQIQAINTVPDASAKVPVEIKQNIMKILEEITERGLWGARFKVRYTEEFGPAPDDLIEMIQQCTDIARVEITHDRPIIYVIKQEKQKEPEPKQQAVEVQKPIQNTVTPPATKSYSARTIPIIKPTVASAGNSLPLIVNPFKGTVIPPAPEMTIGTDHIAYVTYATSVTEFCIQLESSCCDHINDVLQKVCKNLPKPDPKYVEKGIYCSALYSEDEQWYRAIVMTDVVDRKLTVRFVDYGNIETVSLDNIRQLPPKVVNQPEQAIVCSLYGIKPPQGDTQWSKKSLQILAEFVQDLALIAQPVIIQDGIYDVNLYHVDDKEKSVNQMLLDQGEAVVLSSPPQRSPDEPELLDIPDEKFLDVYVSFLSPITGVMVRLVGDQFSDKLEELEAELESFYKISPFNYIITAGMVCVVTLDSLYHRVKVLSIEGDKRLTNQMTAISNPLVPDNTAECYFLDHGDSELILKEVLKPIDVDLNRKLPYQAVSVNLYGLENYLVDPTTFDQLFLVVAKICVAEVVSRDGKLTVVLYDTDGEEDLNINEQIAKILISEGKTIDLNLFSCNVGPSNSSDTQSVGSNDSGPIHSRTDIPKNIVSPFEPKQQNDLAAEAVSSMQANFDSMTLSKNTVETASLPSGISNSAKSSSSSIYTWDKSQNRTSTPTNGASITPTVITSVPQAPSTATVMPPYVEIPPVGKMLPIYVLWVADPTNFVCLPYDQVEDLERFMVQLNDHYARAVFEEVEPEVGHLYGGQYLGAWYRMIVKEIFGEQLNVYMADYGEYTILTAEDLQPLPRKFCSLPFTAFKGKLHGLSSVGDYWSESSKYAFMQRAQGRSFFALICDKDEEERMISLRLIDTSDENEDVCIDEVLISMNLARRS</sequence>
<feature type="domain" description="Tudor" evidence="6">
    <location>
        <begin position="617"/>
        <end position="676"/>
    </location>
</feature>
<feature type="compositionally biased region" description="Basic and acidic residues" evidence="5">
    <location>
        <begin position="264"/>
        <end position="285"/>
    </location>
</feature>
<dbReference type="CTD" id="20250589"/>
<evidence type="ECO:0000313" key="9">
    <source>
        <dbReference type="Proteomes" id="UP000030746"/>
    </source>
</evidence>
<feature type="region of interest" description="Disordered" evidence="5">
    <location>
        <begin position="1065"/>
        <end position="1084"/>
    </location>
</feature>
<dbReference type="RefSeq" id="XP_009046676.1">
    <property type="nucleotide sequence ID" value="XM_009048428.1"/>
</dbReference>
<evidence type="ECO:0000256" key="2">
    <source>
        <dbReference type="ARBA" id="ARBA00022490"/>
    </source>
</evidence>
<dbReference type="Gene3D" id="2.40.50.90">
    <property type="match status" value="3"/>
</dbReference>
<comment type="subcellular location">
    <subcellularLocation>
        <location evidence="1">Cytoplasm</location>
    </subcellularLocation>
</comment>
<dbReference type="EMBL" id="KB200149">
    <property type="protein sequence ID" value="ESP02655.1"/>
    <property type="molecule type" value="Genomic_DNA"/>
</dbReference>
<dbReference type="PANTHER" id="PTHR22948:SF29">
    <property type="entry name" value="FI02030P-RELATED"/>
    <property type="match status" value="1"/>
</dbReference>
<evidence type="ECO:0000256" key="4">
    <source>
        <dbReference type="ARBA" id="ARBA00022871"/>
    </source>
</evidence>
<evidence type="ECO:0000313" key="8">
    <source>
        <dbReference type="EMBL" id="ESP02655.1"/>
    </source>
</evidence>
<dbReference type="Gene3D" id="3.30.420.610">
    <property type="entry name" value="LOTUS domain-like"/>
    <property type="match status" value="1"/>
</dbReference>
<dbReference type="KEGG" id="lgi:LOTGIDRAFT_237885"/>
<keyword evidence="4" id="KW-0744">Spermatogenesis</keyword>
<dbReference type="CDD" id="cd09972">
    <property type="entry name" value="LOTUS_TDRD_OSKAR"/>
    <property type="match status" value="1"/>
</dbReference>
<accession>V4CK92</accession>
<dbReference type="CDD" id="cd20379">
    <property type="entry name" value="Tudor_dTUD-like"/>
    <property type="match status" value="1"/>
</dbReference>
<dbReference type="InterPro" id="IPR002999">
    <property type="entry name" value="Tudor"/>
</dbReference>
<evidence type="ECO:0008006" key="10">
    <source>
        <dbReference type="Google" id="ProtNLM"/>
    </source>
</evidence>
<dbReference type="GO" id="GO:0043186">
    <property type="term" value="C:P granule"/>
    <property type="evidence" value="ECO:0007669"/>
    <property type="project" value="TreeGrafter"/>
</dbReference>
<evidence type="ECO:0000256" key="1">
    <source>
        <dbReference type="ARBA" id="ARBA00004496"/>
    </source>
</evidence>
<evidence type="ECO:0000256" key="3">
    <source>
        <dbReference type="ARBA" id="ARBA00022737"/>
    </source>
</evidence>